<dbReference type="Pfam" id="PF13614">
    <property type="entry name" value="AAA_31"/>
    <property type="match status" value="1"/>
</dbReference>
<feature type="domain" description="AAA" evidence="1">
    <location>
        <begin position="51"/>
        <end position="203"/>
    </location>
</feature>
<organism evidence="2 3">
    <name type="scientific">Nocardia uniformis</name>
    <dbReference type="NCBI Taxonomy" id="53432"/>
    <lineage>
        <taxon>Bacteria</taxon>
        <taxon>Bacillati</taxon>
        <taxon>Actinomycetota</taxon>
        <taxon>Actinomycetes</taxon>
        <taxon>Mycobacteriales</taxon>
        <taxon>Nocardiaceae</taxon>
        <taxon>Nocardia</taxon>
    </lineage>
</organism>
<accession>A0A849CDK4</accession>
<dbReference type="InterPro" id="IPR025669">
    <property type="entry name" value="AAA_dom"/>
</dbReference>
<comment type="caution">
    <text evidence="2">The sequence shown here is derived from an EMBL/GenBank/DDBJ whole genome shotgun (WGS) entry which is preliminary data.</text>
</comment>
<dbReference type="GO" id="GO:0005829">
    <property type="term" value="C:cytosol"/>
    <property type="evidence" value="ECO:0007669"/>
    <property type="project" value="TreeGrafter"/>
</dbReference>
<sequence length="299" mass="31451">MATNRATLRAATGMRGALNKVGFKFGLSPAEQRAEDLRNRIRKQIPSTYQIAVISVKGGVGRTTTAAALGSTFASIRYDRVVAVDANPDFSDLGTRTVRHPYGLTLRDLANAQDLRAFSAVQVYTTTNAANLVVVASPWATDASQALTGAEYAAAVETLRVHYNLVVVDCGTGVFDSSTGSVLASSDAVLVVTPATVGGVTGAVATLNWLGSHGLARLVQRSTVAIVHQHPVKPNVDVAAIEELFATAGRPTFTVPFDEHLAEGGEIDLRLLDKSTGIAFQELAAALADDFPTFRGAAR</sequence>
<gene>
    <name evidence="2" type="ORF">HLB23_25795</name>
</gene>
<dbReference type="EMBL" id="JABELX010000009">
    <property type="protein sequence ID" value="NNH73229.1"/>
    <property type="molecule type" value="Genomic_DNA"/>
</dbReference>
<keyword evidence="3" id="KW-1185">Reference proteome</keyword>
<evidence type="ECO:0000259" key="1">
    <source>
        <dbReference type="Pfam" id="PF13614"/>
    </source>
</evidence>
<reference evidence="2 3" key="1">
    <citation type="submission" date="2020-05" db="EMBL/GenBank/DDBJ databases">
        <title>MicrobeNet Type strains.</title>
        <authorList>
            <person name="Nicholson A.C."/>
        </authorList>
    </citation>
    <scope>NUCLEOTIDE SEQUENCE [LARGE SCALE GENOMIC DNA]</scope>
    <source>
        <strain evidence="2 3">JCM 3224</strain>
    </source>
</reference>
<proteinExistence type="predicted"/>
<dbReference type="GO" id="GO:0005524">
    <property type="term" value="F:ATP binding"/>
    <property type="evidence" value="ECO:0007669"/>
    <property type="project" value="TreeGrafter"/>
</dbReference>
<dbReference type="PANTHER" id="PTHR43384:SF14">
    <property type="entry name" value="ESX-1 SECRETION-ASSOCIATED PROTEIN ESPI"/>
    <property type="match status" value="1"/>
</dbReference>
<protein>
    <submittedName>
        <fullName evidence="2">MinD/ParA family protein</fullName>
    </submittedName>
</protein>
<dbReference type="GO" id="GO:0051782">
    <property type="term" value="P:negative regulation of cell division"/>
    <property type="evidence" value="ECO:0007669"/>
    <property type="project" value="TreeGrafter"/>
</dbReference>
<evidence type="ECO:0000313" key="2">
    <source>
        <dbReference type="EMBL" id="NNH73229.1"/>
    </source>
</evidence>
<dbReference type="InterPro" id="IPR050625">
    <property type="entry name" value="ParA/MinD_ATPase"/>
</dbReference>
<dbReference type="InterPro" id="IPR027417">
    <property type="entry name" value="P-loop_NTPase"/>
</dbReference>
<dbReference type="GO" id="GO:0009898">
    <property type="term" value="C:cytoplasmic side of plasma membrane"/>
    <property type="evidence" value="ECO:0007669"/>
    <property type="project" value="TreeGrafter"/>
</dbReference>
<dbReference type="SUPFAM" id="SSF52540">
    <property type="entry name" value="P-loop containing nucleoside triphosphate hydrolases"/>
    <property type="match status" value="1"/>
</dbReference>
<evidence type="ECO:0000313" key="3">
    <source>
        <dbReference type="Proteomes" id="UP000586827"/>
    </source>
</evidence>
<name>A0A849CDK4_9NOCA</name>
<dbReference type="GO" id="GO:0016887">
    <property type="term" value="F:ATP hydrolysis activity"/>
    <property type="evidence" value="ECO:0007669"/>
    <property type="project" value="TreeGrafter"/>
</dbReference>
<dbReference type="Gene3D" id="3.40.50.300">
    <property type="entry name" value="P-loop containing nucleotide triphosphate hydrolases"/>
    <property type="match status" value="1"/>
</dbReference>
<dbReference type="PANTHER" id="PTHR43384">
    <property type="entry name" value="SEPTUM SITE-DETERMINING PROTEIN MIND HOMOLOG, CHLOROPLASTIC-RELATED"/>
    <property type="match status" value="1"/>
</dbReference>
<dbReference type="Proteomes" id="UP000586827">
    <property type="component" value="Unassembled WGS sequence"/>
</dbReference>
<dbReference type="AlphaFoldDB" id="A0A849CDK4"/>